<keyword evidence="7" id="KW-0175">Coiled coil</keyword>
<evidence type="ECO:0000256" key="7">
    <source>
        <dbReference type="SAM" id="Coils"/>
    </source>
</evidence>
<dbReference type="Gene3D" id="1.10.287.110">
    <property type="entry name" value="DnaJ domain"/>
    <property type="match status" value="1"/>
</dbReference>
<dbReference type="CDD" id="cd11381">
    <property type="entry name" value="NSA2"/>
    <property type="match status" value="1"/>
</dbReference>
<dbReference type="GO" id="GO:0006364">
    <property type="term" value="P:rRNA processing"/>
    <property type="evidence" value="ECO:0007669"/>
    <property type="project" value="UniProtKB-KW"/>
</dbReference>
<feature type="region of interest" description="Disordered" evidence="8">
    <location>
        <begin position="736"/>
        <end position="759"/>
    </location>
</feature>
<organism evidence="10 11">
    <name type="scientific">Mortierella isabellina</name>
    <name type="common">Filamentous fungus</name>
    <name type="synonym">Umbelopsis isabellina</name>
    <dbReference type="NCBI Taxonomy" id="91625"/>
    <lineage>
        <taxon>Eukaryota</taxon>
        <taxon>Fungi</taxon>
        <taxon>Fungi incertae sedis</taxon>
        <taxon>Mucoromycota</taxon>
        <taxon>Mucoromycotina</taxon>
        <taxon>Umbelopsidomycetes</taxon>
        <taxon>Umbelopsidales</taxon>
        <taxon>Umbelopsidaceae</taxon>
        <taxon>Umbelopsis</taxon>
    </lineage>
</organism>
<protein>
    <recommendedName>
        <fullName evidence="9">UBA domain-containing protein</fullName>
    </recommendedName>
</protein>
<feature type="compositionally biased region" description="Low complexity" evidence="8">
    <location>
        <begin position="360"/>
        <end position="372"/>
    </location>
</feature>
<feature type="compositionally biased region" description="Basic and acidic residues" evidence="8">
    <location>
        <begin position="243"/>
        <end position="252"/>
    </location>
</feature>
<evidence type="ECO:0000313" key="10">
    <source>
        <dbReference type="EMBL" id="KAG2183756.1"/>
    </source>
</evidence>
<feature type="compositionally biased region" description="Low complexity" evidence="8">
    <location>
        <begin position="743"/>
        <end position="758"/>
    </location>
</feature>
<dbReference type="InterPro" id="IPR039411">
    <property type="entry name" value="NSA2_fam"/>
</dbReference>
<evidence type="ECO:0000259" key="9">
    <source>
        <dbReference type="PROSITE" id="PS50030"/>
    </source>
</evidence>
<dbReference type="SMART" id="SM00028">
    <property type="entry name" value="TPR"/>
    <property type="match status" value="3"/>
</dbReference>
<dbReference type="Gene3D" id="1.25.40.10">
    <property type="entry name" value="Tetratricopeptide repeat domain"/>
    <property type="match status" value="1"/>
</dbReference>
<gene>
    <name evidence="10" type="ORF">INT43_006767</name>
</gene>
<dbReference type="Gene3D" id="2.40.10.310">
    <property type="match status" value="1"/>
</dbReference>
<dbReference type="EMBL" id="JAEPQZ010000003">
    <property type="protein sequence ID" value="KAG2183756.1"/>
    <property type="molecule type" value="Genomic_DNA"/>
</dbReference>
<feature type="compositionally biased region" description="Polar residues" evidence="8">
    <location>
        <begin position="62"/>
        <end position="71"/>
    </location>
</feature>
<reference evidence="10" key="1">
    <citation type="submission" date="2020-12" db="EMBL/GenBank/DDBJ databases">
        <title>Metabolic potential, ecology and presence of endohyphal bacteria is reflected in genomic diversity of Mucoromycotina.</title>
        <authorList>
            <person name="Muszewska A."/>
            <person name="Okrasinska A."/>
            <person name="Steczkiewicz K."/>
            <person name="Drgas O."/>
            <person name="Orlowska M."/>
            <person name="Perlinska-Lenart U."/>
            <person name="Aleksandrzak-Piekarczyk T."/>
            <person name="Szatraj K."/>
            <person name="Zielenkiewicz U."/>
            <person name="Pilsyk S."/>
            <person name="Malc E."/>
            <person name="Mieczkowski P."/>
            <person name="Kruszewska J.S."/>
            <person name="Biernat P."/>
            <person name="Pawlowska J."/>
        </authorList>
    </citation>
    <scope>NUCLEOTIDE SEQUENCE</scope>
    <source>
        <strain evidence="10">WA0000067209</strain>
    </source>
</reference>
<evidence type="ECO:0000256" key="4">
    <source>
        <dbReference type="ARBA" id="ARBA00022552"/>
    </source>
</evidence>
<dbReference type="AlphaFoldDB" id="A0A8H7UFE8"/>
<dbReference type="PANTHER" id="PTHR12642">
    <property type="entry name" value="RIBOSOME BIOGENESIS PROTEIN NSA2 HOMOLOG"/>
    <property type="match status" value="1"/>
</dbReference>
<dbReference type="SMART" id="SM00165">
    <property type="entry name" value="UBA"/>
    <property type="match status" value="1"/>
</dbReference>
<proteinExistence type="inferred from homology"/>
<feature type="compositionally biased region" description="Polar residues" evidence="8">
    <location>
        <begin position="112"/>
        <end position="124"/>
    </location>
</feature>
<accession>A0A8H7UFE8</accession>
<keyword evidence="11" id="KW-1185">Reference proteome</keyword>
<dbReference type="InterPro" id="IPR011990">
    <property type="entry name" value="TPR-like_helical_dom_sf"/>
</dbReference>
<feature type="compositionally biased region" description="Polar residues" evidence="8">
    <location>
        <begin position="143"/>
        <end position="173"/>
    </location>
</feature>
<evidence type="ECO:0000256" key="3">
    <source>
        <dbReference type="ARBA" id="ARBA00022517"/>
    </source>
</evidence>
<keyword evidence="6" id="KW-0802">TPR repeat</keyword>
<dbReference type="Pfam" id="PF01201">
    <property type="entry name" value="Ribosomal_S8e"/>
    <property type="match status" value="1"/>
</dbReference>
<feature type="repeat" description="TPR" evidence="6">
    <location>
        <begin position="587"/>
        <end position="620"/>
    </location>
</feature>
<evidence type="ECO:0000313" key="11">
    <source>
        <dbReference type="Proteomes" id="UP000654370"/>
    </source>
</evidence>
<feature type="coiled-coil region" evidence="7">
    <location>
        <begin position="887"/>
        <end position="914"/>
    </location>
</feature>
<dbReference type="InterPro" id="IPR022309">
    <property type="entry name" value="Ribosomal_Se8/biogenesis_NSA2"/>
</dbReference>
<evidence type="ECO:0000256" key="1">
    <source>
        <dbReference type="ARBA" id="ARBA00004604"/>
    </source>
</evidence>
<dbReference type="InterPro" id="IPR019734">
    <property type="entry name" value="TPR_rpt"/>
</dbReference>
<dbReference type="SUPFAM" id="SSF46934">
    <property type="entry name" value="UBA-like"/>
    <property type="match status" value="1"/>
</dbReference>
<comment type="caution">
    <text evidence="10">The sequence shown here is derived from an EMBL/GenBank/DDBJ whole genome shotgun (WGS) entry which is preliminary data.</text>
</comment>
<comment type="subcellular location">
    <subcellularLocation>
        <location evidence="1">Nucleus</location>
        <location evidence="1">Nucleolus</location>
    </subcellularLocation>
</comment>
<dbReference type="Pfam" id="PF00627">
    <property type="entry name" value="UBA"/>
    <property type="match status" value="1"/>
</dbReference>
<feature type="region of interest" description="Disordered" evidence="8">
    <location>
        <begin position="311"/>
        <end position="396"/>
    </location>
</feature>
<feature type="compositionally biased region" description="Basic and acidic residues" evidence="8">
    <location>
        <begin position="349"/>
        <end position="359"/>
    </location>
</feature>
<name>A0A8H7UFE8_MORIS</name>
<sequence>MDDLSDLVWSDAQKKQPPQLPKKPANLSSQTSSSNKFSDDAFGNLVDFRGQAKPDISKLSLAEQQQSSKSPSPFAPSYSGTSPLRPQRYTPSQPSSGYNSDAQTLLEPTVRRPTQTSTTNNTSGADAFDSLLDPLGEFGRGSGTKSPASSLNALRSQNSTPSNFSDKGGSTNQRQEHQWDLDLLDQTYGKSPVRSSSASPAPLDPFDMDPFEPSPRQQATSSPAWSNEVADDIDNPLGILAEPAKKIQEKKSPPPASPMSSPIAPRATSPRANRDGLIQQVIDMGFSRDQAVNALEATENGTDVAMAIDLLLQDREAASPQSRSSPRESQRQRPQRQQQQQYRSPTEAARAKIWDDEPQQRATSPSSRQQRPPRSHHDEYEASDDSKQPTFQDQKEKIVTQASELGGYLYKNASLFYKSSRQKVSKYMQEMQVENERARSRGDGSPSKPRWMTDAGEDYNEDNVKVPPRSGKFEKYADESSDEDPESERQKEEEFRLERERQRKRYVAEQKANQTKQKQKQHQLLDTADTYVSPSRRRGPPSGQTSGRNSPQTAPSPRVTPTPPVANVRRRPARPVVEASPSQLEGANSHKQRGNEQFKLGQYSDAEQAYTQAMSYLPQRHDHLIILYNNRAAALFKNGEYKRTIEDASSAIQLIGQDYLDDTTSLTIQGVQVAMRDQAMKALSRKAQSLEHLEKYADAIIEYNTLLRIDSNGKTTSQTQQGLARCRKSINDADKIEQASKRQAPSSNGQSSAGSSNPFSVDFDPITAAAAAPASVRASSVSKIDVDKSQAVKQMRANAAKQSAEEEERLKITDDVDRRLQAWKHGKENNLRALLASLDTVLWPEATWKGANMSELIDPKRCKIVYMKAIAKVHPDKPQNEYIEEHIKRHGRRLDYAERNIKQHEEKNAKQKSADAVPEGAVPTYLLDREGEQRAKILSNMVKQKRKEKAGKWNVPLPKVRGIAEDEMFKVMKTGKNKTKSWKRLVTKATFVGEGFTRKPPKYERFVRPMGLRFKKAHVTHPELKATFQLPIISVKKNPQNPLYTQLGVITKGTVIEVNVSELGLVTTGGKVVWGKYAQVTNNPENDGCINAVLLV</sequence>
<evidence type="ECO:0000256" key="2">
    <source>
        <dbReference type="ARBA" id="ARBA00005424"/>
    </source>
</evidence>
<dbReference type="Proteomes" id="UP000654370">
    <property type="component" value="Unassembled WGS sequence"/>
</dbReference>
<dbReference type="InterPro" id="IPR015940">
    <property type="entry name" value="UBA"/>
</dbReference>
<dbReference type="SUPFAM" id="SSF48452">
    <property type="entry name" value="TPR-like"/>
    <property type="match status" value="1"/>
</dbReference>
<feature type="compositionally biased region" description="Polar residues" evidence="8">
    <location>
        <begin position="215"/>
        <end position="225"/>
    </location>
</feature>
<dbReference type="Gene3D" id="1.10.8.10">
    <property type="entry name" value="DNA helicase RuvA subunit, C-terminal domain"/>
    <property type="match status" value="1"/>
</dbReference>
<dbReference type="PROSITE" id="PS50005">
    <property type="entry name" value="TPR"/>
    <property type="match status" value="1"/>
</dbReference>
<dbReference type="FunFam" id="2.40.10.310:FF:000001">
    <property type="entry name" value="NSA2, ribosome biogenesis homolog"/>
    <property type="match status" value="1"/>
</dbReference>
<dbReference type="SUPFAM" id="SSF46565">
    <property type="entry name" value="Chaperone J-domain"/>
    <property type="match status" value="1"/>
</dbReference>
<dbReference type="GO" id="GO:0005730">
    <property type="term" value="C:nucleolus"/>
    <property type="evidence" value="ECO:0007669"/>
    <property type="project" value="UniProtKB-SubCell"/>
</dbReference>
<dbReference type="PROSITE" id="PS50030">
    <property type="entry name" value="UBA"/>
    <property type="match status" value="1"/>
</dbReference>
<dbReference type="InterPro" id="IPR036869">
    <property type="entry name" value="J_dom_sf"/>
</dbReference>
<feature type="compositionally biased region" description="Low complexity" evidence="8">
    <location>
        <begin position="335"/>
        <end position="345"/>
    </location>
</feature>
<feature type="region of interest" description="Disordered" evidence="8">
    <location>
        <begin position="1"/>
        <end position="281"/>
    </location>
</feature>
<dbReference type="GO" id="GO:0042273">
    <property type="term" value="P:ribosomal large subunit biogenesis"/>
    <property type="evidence" value="ECO:0007669"/>
    <property type="project" value="UniProtKB-ARBA"/>
</dbReference>
<evidence type="ECO:0000256" key="5">
    <source>
        <dbReference type="ARBA" id="ARBA00023242"/>
    </source>
</evidence>
<feature type="compositionally biased region" description="Polar residues" evidence="8">
    <location>
        <begin position="26"/>
        <end position="36"/>
    </location>
</feature>
<evidence type="ECO:0000256" key="8">
    <source>
        <dbReference type="SAM" id="MobiDB-lite"/>
    </source>
</evidence>
<feature type="region of interest" description="Disordered" evidence="8">
    <location>
        <begin position="423"/>
        <end position="595"/>
    </location>
</feature>
<keyword evidence="5" id="KW-0539">Nucleus</keyword>
<evidence type="ECO:0000256" key="6">
    <source>
        <dbReference type="PROSITE-ProRule" id="PRU00339"/>
    </source>
</evidence>
<comment type="similarity">
    <text evidence="2">Belongs to the eukaryotic ribosomal protein eS8 family. Ribosome biogenesis protein NSA2 subfamily.</text>
</comment>
<keyword evidence="3" id="KW-0690">Ribosome biogenesis</keyword>
<feature type="domain" description="UBA" evidence="9">
    <location>
        <begin position="271"/>
        <end position="314"/>
    </location>
</feature>
<keyword evidence="4" id="KW-0698">rRNA processing</keyword>
<dbReference type="GO" id="GO:0030684">
    <property type="term" value="C:preribosome"/>
    <property type="evidence" value="ECO:0007669"/>
    <property type="project" value="UniProtKB-ARBA"/>
</dbReference>
<feature type="compositionally biased region" description="Basic and acidic residues" evidence="8">
    <location>
        <begin position="487"/>
        <end position="501"/>
    </location>
</feature>
<feature type="compositionally biased region" description="Polar residues" evidence="8">
    <location>
        <begin position="542"/>
        <end position="555"/>
    </location>
</feature>
<dbReference type="OrthoDB" id="1717591at2759"/>
<feature type="compositionally biased region" description="Basic and acidic residues" evidence="8">
    <location>
        <begin position="375"/>
        <end position="396"/>
    </location>
</feature>
<dbReference type="InterPro" id="IPR009060">
    <property type="entry name" value="UBA-like_sf"/>
</dbReference>
<feature type="compositionally biased region" description="Polar residues" evidence="8">
    <location>
        <begin position="78"/>
        <end position="103"/>
    </location>
</feature>